<evidence type="ECO:0000313" key="2">
    <source>
        <dbReference type="EMBL" id="KAF7783237.1"/>
    </source>
</evidence>
<reference evidence="2 3" key="1">
    <citation type="journal article" name="Sci. Rep.">
        <title>Telomere-to-telomere assembled and centromere annotated genomes of the two main subspecies of the button mushroom Agaricus bisporus reveal especially polymorphic chromosome ends.</title>
        <authorList>
            <person name="Sonnenberg A.S.M."/>
            <person name="Sedaghat-Telgerd N."/>
            <person name="Lavrijssen B."/>
            <person name="Ohm R.A."/>
            <person name="Hendrickx P.M."/>
            <person name="Scholtmeijer K."/>
            <person name="Baars J.J.P."/>
            <person name="van Peer A."/>
        </authorList>
    </citation>
    <scope>NUCLEOTIDE SEQUENCE [LARGE SCALE GENOMIC DNA]</scope>
    <source>
        <strain evidence="2 3">H119_p4</strain>
    </source>
</reference>
<comment type="caution">
    <text evidence="2">The sequence shown here is derived from an EMBL/GenBank/DDBJ whole genome shotgun (WGS) entry which is preliminary data.</text>
</comment>
<evidence type="ECO:0000313" key="3">
    <source>
        <dbReference type="Proteomes" id="UP000629468"/>
    </source>
</evidence>
<dbReference type="AlphaFoldDB" id="A0A8H7F9L5"/>
<accession>A0A8H7F9L5</accession>
<feature type="compositionally biased region" description="Polar residues" evidence="1">
    <location>
        <begin position="228"/>
        <end position="244"/>
    </location>
</feature>
<dbReference type="EMBL" id="JABXXO010000003">
    <property type="protein sequence ID" value="KAF7783237.1"/>
    <property type="molecule type" value="Genomic_DNA"/>
</dbReference>
<evidence type="ECO:0000256" key="1">
    <source>
        <dbReference type="SAM" id="MobiDB-lite"/>
    </source>
</evidence>
<dbReference type="Proteomes" id="UP000629468">
    <property type="component" value="Unassembled WGS sequence"/>
</dbReference>
<gene>
    <name evidence="2" type="ORF">Agabi119p4_2613</name>
</gene>
<protein>
    <submittedName>
        <fullName evidence="2">Uncharacterized protein</fullName>
    </submittedName>
</protein>
<organism evidence="2 3">
    <name type="scientific">Agaricus bisporus var. burnettii</name>
    <dbReference type="NCBI Taxonomy" id="192524"/>
    <lineage>
        <taxon>Eukaryota</taxon>
        <taxon>Fungi</taxon>
        <taxon>Dikarya</taxon>
        <taxon>Basidiomycota</taxon>
        <taxon>Agaricomycotina</taxon>
        <taxon>Agaricomycetes</taxon>
        <taxon>Agaricomycetidae</taxon>
        <taxon>Agaricales</taxon>
        <taxon>Agaricineae</taxon>
        <taxon>Agaricaceae</taxon>
        <taxon>Agaricus</taxon>
    </lineage>
</organism>
<proteinExistence type="predicted"/>
<name>A0A8H7F9L5_AGABI</name>
<sequence length="244" mass="27485">MTQWQLSSIRTTIVQLCADTAPFILYKCALTAVIHHLPLALQDIEYYIFNCCRYFFYVRLTSRSAGINSRRSLWSRWRQQDDAELVSGPFRGTAVLNKEYLAGKIVPFGAPVAEFPSHFRPPGERLRLAIRRPDGAWDFTDPSEPFTPSGVSDIYSSPTCSTTNFESNTGTRKSAVMEYKEQESAASRMIRLGYDARDSDLASAEGLLPHPPPAYRQESIIGPYVTYQPPSSQKISTRNASRQD</sequence>
<feature type="region of interest" description="Disordered" evidence="1">
    <location>
        <begin position="225"/>
        <end position="244"/>
    </location>
</feature>